<dbReference type="HOGENOM" id="CLU_039203_0_0_1"/>
<proteinExistence type="predicted"/>
<organism evidence="2 3">
    <name type="scientific">Phanerochaete carnosa (strain HHB-10118-sp)</name>
    <name type="common">White-rot fungus</name>
    <name type="synonym">Peniophora carnosa</name>
    <dbReference type="NCBI Taxonomy" id="650164"/>
    <lineage>
        <taxon>Eukaryota</taxon>
        <taxon>Fungi</taxon>
        <taxon>Dikarya</taxon>
        <taxon>Basidiomycota</taxon>
        <taxon>Agaricomycotina</taxon>
        <taxon>Agaricomycetes</taxon>
        <taxon>Polyporales</taxon>
        <taxon>Phanerochaetaceae</taxon>
        <taxon>Phanerochaete</taxon>
    </lineage>
</organism>
<feature type="region of interest" description="Disordered" evidence="1">
    <location>
        <begin position="1"/>
        <end position="48"/>
    </location>
</feature>
<evidence type="ECO:0000313" key="3">
    <source>
        <dbReference type="Proteomes" id="UP000008370"/>
    </source>
</evidence>
<keyword evidence="3" id="KW-1185">Reference proteome</keyword>
<dbReference type="Proteomes" id="UP000008370">
    <property type="component" value="Unassembled WGS sequence"/>
</dbReference>
<dbReference type="STRING" id="650164.K5W534"/>
<sequence length="525" mass="56612">MYALKTPAFLRPASRPTSPVPGPTSRPDTPNERARPMSKLSLSNFKRTASPMTHSTSALIHDGSYMEVLSLRLSEAISRAVAQPPGPGVPSELLSGRRPIPAGRGHALGELIASEIKPTRENPHLYRAVIRTLHRPLSVLVTNLSGQLLPLIASPAFASVPSPQSPNLNPTQHHALAIATFAGELLETFDGLGLGRDAEMRGDGLKGIRDSLVTTIKRVVEPLVAGIKNDLMPRIEELEQHPPPAVRGPGATKTATVHPTIAYLQNVMPVYARVLGRYITSSVAEDFLASFTITLVWRGLVALSNRPSPAASTTPPGSPPMGAPKAIKDNKRRGSTSTPPTTPPPSRFTLKLPPSRPPSPLSNNKVPGVVTDARALYDLFSPIPRPSKELAREAVQDAFDSLSALVALLEFTYFHKVDAGNLASFEAELDALTDDLSVLIALPILLRAYVFPPASDRTISRMLGISEAAYRTSWLSGFARAEECVPAVGQRVLNILRTMDGCEPGKEVVMRWLQREVIEATAEQH</sequence>
<dbReference type="GeneID" id="18916989"/>
<dbReference type="EMBL" id="JH930473">
    <property type="protein sequence ID" value="EKM54245.1"/>
    <property type="molecule type" value="Genomic_DNA"/>
</dbReference>
<evidence type="ECO:0000256" key="1">
    <source>
        <dbReference type="SAM" id="MobiDB-lite"/>
    </source>
</evidence>
<dbReference type="KEGG" id="pco:PHACADRAFT_257958"/>
<dbReference type="RefSeq" id="XP_007396944.1">
    <property type="nucleotide sequence ID" value="XM_007396882.1"/>
</dbReference>
<accession>K5W534</accession>
<evidence type="ECO:0000313" key="2">
    <source>
        <dbReference type="EMBL" id="EKM54245.1"/>
    </source>
</evidence>
<protein>
    <submittedName>
        <fullName evidence="2">Uncharacterized protein</fullName>
    </submittedName>
</protein>
<dbReference type="InParanoid" id="K5W534"/>
<name>K5W534_PHACS</name>
<dbReference type="AlphaFoldDB" id="K5W534"/>
<reference evidence="2 3" key="1">
    <citation type="journal article" date="2012" name="BMC Genomics">
        <title>Comparative genomics of the white-rot fungi, Phanerochaete carnosa and P. chrysosporium, to elucidate the genetic basis of the distinct wood types they colonize.</title>
        <authorList>
            <person name="Suzuki H."/>
            <person name="MacDonald J."/>
            <person name="Syed K."/>
            <person name="Salamov A."/>
            <person name="Hori C."/>
            <person name="Aerts A."/>
            <person name="Henrissat B."/>
            <person name="Wiebenga A."/>
            <person name="vanKuyk P.A."/>
            <person name="Barry K."/>
            <person name="Lindquist E."/>
            <person name="LaButti K."/>
            <person name="Lapidus A."/>
            <person name="Lucas S."/>
            <person name="Coutinho P."/>
            <person name="Gong Y."/>
            <person name="Samejima M."/>
            <person name="Mahadevan R."/>
            <person name="Abou-Zaid M."/>
            <person name="de Vries R.P."/>
            <person name="Igarashi K."/>
            <person name="Yadav J.S."/>
            <person name="Grigoriev I.V."/>
            <person name="Master E.R."/>
        </authorList>
    </citation>
    <scope>NUCLEOTIDE SEQUENCE [LARGE SCALE GENOMIC DNA]</scope>
    <source>
        <strain evidence="2 3">HHB-10118-sp</strain>
    </source>
</reference>
<feature type="region of interest" description="Disordered" evidence="1">
    <location>
        <begin position="306"/>
        <end position="365"/>
    </location>
</feature>
<dbReference type="OrthoDB" id="1734943at2759"/>
<gene>
    <name evidence="2" type="ORF">PHACADRAFT_257958</name>
</gene>